<proteinExistence type="predicted"/>
<dbReference type="AlphaFoldDB" id="A0A2N7TUK9"/>
<protein>
    <submittedName>
        <fullName evidence="4">Glycerol-3-phosphate cytidylyltransferase</fullName>
    </submittedName>
</protein>
<keyword evidence="2 4" id="KW-0548">Nucleotidyltransferase</keyword>
<dbReference type="OrthoDB" id="9802794at2"/>
<dbReference type="RefSeq" id="WP_102626078.1">
    <property type="nucleotide sequence ID" value="NZ_PDOH01000050.1"/>
</dbReference>
<dbReference type="GO" id="GO:0016779">
    <property type="term" value="F:nucleotidyltransferase activity"/>
    <property type="evidence" value="ECO:0007669"/>
    <property type="project" value="UniProtKB-KW"/>
</dbReference>
<comment type="caution">
    <text evidence="4">The sequence shown here is derived from an EMBL/GenBank/DDBJ whole genome shotgun (WGS) entry which is preliminary data.</text>
</comment>
<dbReference type="PANTHER" id="PTHR43793:SF1">
    <property type="entry name" value="FAD SYNTHASE"/>
    <property type="match status" value="1"/>
</dbReference>
<dbReference type="SUPFAM" id="SSF52374">
    <property type="entry name" value="Nucleotidylyl transferase"/>
    <property type="match status" value="1"/>
</dbReference>
<dbReference type="NCBIfam" id="TIGR00125">
    <property type="entry name" value="cyt_tran_rel"/>
    <property type="match status" value="1"/>
</dbReference>
<gene>
    <name evidence="4" type="ORF">C1H66_01090</name>
</gene>
<dbReference type="Proteomes" id="UP000235346">
    <property type="component" value="Unassembled WGS sequence"/>
</dbReference>
<evidence type="ECO:0000259" key="3">
    <source>
        <dbReference type="Pfam" id="PF01467"/>
    </source>
</evidence>
<sequence length="157" mass="18090">MDSKKDVTVITYGTFDMFHIGHLNLINRLSELGGRLIVAVSTDEFNREKGKRNLMPYEQRAAIVGSIKNVDFVIPEESWAQKRSDINKYGVDVFAIGDDWKGQFDFLSDICRVVYLERTKDISTTELKKSLKNFLSIPHEDLIKAFEVLQMLKQDLE</sequence>
<feature type="domain" description="Cytidyltransferase-like" evidence="3">
    <location>
        <begin position="10"/>
        <end position="129"/>
    </location>
</feature>
<evidence type="ECO:0000256" key="1">
    <source>
        <dbReference type="ARBA" id="ARBA00022679"/>
    </source>
</evidence>
<keyword evidence="1 4" id="KW-0808">Transferase</keyword>
<dbReference type="InterPro" id="IPR050385">
    <property type="entry name" value="Archaeal_FAD_synthase"/>
</dbReference>
<organism evidence="4 5">
    <name type="scientific">Halomonas heilongjiangensis</name>
    <dbReference type="NCBI Taxonomy" id="1387883"/>
    <lineage>
        <taxon>Bacteria</taxon>
        <taxon>Pseudomonadati</taxon>
        <taxon>Pseudomonadota</taxon>
        <taxon>Gammaproteobacteria</taxon>
        <taxon>Oceanospirillales</taxon>
        <taxon>Halomonadaceae</taxon>
        <taxon>Halomonas</taxon>
    </lineage>
</organism>
<dbReference type="EMBL" id="PNRE01000008">
    <property type="protein sequence ID" value="PMR71867.1"/>
    <property type="molecule type" value="Genomic_DNA"/>
</dbReference>
<dbReference type="InterPro" id="IPR004821">
    <property type="entry name" value="Cyt_trans-like"/>
</dbReference>
<dbReference type="Gene3D" id="3.40.50.620">
    <property type="entry name" value="HUPs"/>
    <property type="match status" value="1"/>
</dbReference>
<dbReference type="Pfam" id="PF01467">
    <property type="entry name" value="CTP_transf_like"/>
    <property type="match status" value="1"/>
</dbReference>
<reference evidence="4 5" key="1">
    <citation type="submission" date="2018-01" db="EMBL/GenBank/DDBJ databases">
        <title>Halomonas endophytica sp. nov., isolated from storage liquid in the stems of Populus euphratica.</title>
        <authorList>
            <person name="Chen C."/>
        </authorList>
    </citation>
    <scope>NUCLEOTIDE SEQUENCE [LARGE SCALE GENOMIC DNA]</scope>
    <source>
        <strain evidence="4 5">DSM 26881</strain>
    </source>
</reference>
<name>A0A2N7TUK9_9GAMM</name>
<accession>A0A2N7TUK9</accession>
<keyword evidence="5" id="KW-1185">Reference proteome</keyword>
<dbReference type="PANTHER" id="PTHR43793">
    <property type="entry name" value="FAD SYNTHASE"/>
    <property type="match status" value="1"/>
</dbReference>
<dbReference type="InterPro" id="IPR014729">
    <property type="entry name" value="Rossmann-like_a/b/a_fold"/>
</dbReference>
<evidence type="ECO:0000313" key="4">
    <source>
        <dbReference type="EMBL" id="PMR71867.1"/>
    </source>
</evidence>
<evidence type="ECO:0000313" key="5">
    <source>
        <dbReference type="Proteomes" id="UP000235346"/>
    </source>
</evidence>
<evidence type="ECO:0000256" key="2">
    <source>
        <dbReference type="ARBA" id="ARBA00022695"/>
    </source>
</evidence>